<dbReference type="OrthoDB" id="3239452at2"/>
<comment type="caution">
    <text evidence="2">The sequence shown here is derived from an EMBL/GenBank/DDBJ whole genome shotgun (WGS) entry which is preliminary data.</text>
</comment>
<keyword evidence="1" id="KW-1133">Transmembrane helix</keyword>
<dbReference type="EMBL" id="PGET01000001">
    <property type="protein sequence ID" value="PJJ30149.1"/>
    <property type="molecule type" value="Genomic_DNA"/>
</dbReference>
<name>A0A2M8Z9P0_9FIRM</name>
<evidence type="ECO:0000313" key="2">
    <source>
        <dbReference type="EMBL" id="PJJ30149.1"/>
    </source>
</evidence>
<proteinExistence type="predicted"/>
<gene>
    <name evidence="2" type="ORF">H171_3724</name>
</gene>
<evidence type="ECO:0000256" key="1">
    <source>
        <dbReference type="SAM" id="Phobius"/>
    </source>
</evidence>
<feature type="transmembrane region" description="Helical" evidence="1">
    <location>
        <begin position="418"/>
        <end position="439"/>
    </location>
</feature>
<accession>A0A2M8Z9P0</accession>
<dbReference type="RefSeq" id="WP_100306433.1">
    <property type="nucleotide sequence ID" value="NZ_PGET01000001.1"/>
</dbReference>
<dbReference type="Proteomes" id="UP000231092">
    <property type="component" value="Unassembled WGS sequence"/>
</dbReference>
<sequence>MNNYVSVLSNSNYAPEPNDDIMDSLFQQYKHVIIESLITSFGLDFLVKDQHGGDVDTIHNVRKIGEGSKDDPHMTYKNVANETAYQNRGAYDRSEYHEKNSTYKSIRSQAKSAFNEQGEWIDDAYTGNKLGINKALSDEKRAELDHVISAKSIHDDKGRCLAGISGSDLANNPDNLRFTNMKLNNNMKDKDIPEYIKWCEKNPEKVNWNGVKGEPLPDDVKNNLMKEYTRAKKSSDAKINQAYYISSRFLNDTVKAAGTVGIQMGIRQATGLIFTEVWFSVEEEFHNISMPFQLDQFLNAIGNGVKKGFLNAKNKYEDLFSRFKEGALSGILSSLTTTLCNIFFTTAKNVVRLIRQSYASLVQAAKILFLNPDNLPFGERMRATSKIIATGASVVVGTIVSDVIGKTGIETIPVVGNIIPTFCGTFVTGILTCSLLYYLDRSENMNRLVSGLNTIPSVSTKVDFYKQQAILFENYAAELMQIDLEKFKKETSMYSALVYELETSTDENTLNQVLKNALKTIGIKIPWGDDFNSFMNNKSKVLIFE</sequence>
<organism evidence="2 3">
    <name type="scientific">[Clostridium] celerecrescens 18A</name>
    <dbReference type="NCBI Taxonomy" id="1286362"/>
    <lineage>
        <taxon>Bacteria</taxon>
        <taxon>Bacillati</taxon>
        <taxon>Bacillota</taxon>
        <taxon>Clostridia</taxon>
        <taxon>Lachnospirales</taxon>
        <taxon>Lachnospiraceae</taxon>
        <taxon>Lacrimispora</taxon>
    </lineage>
</organism>
<keyword evidence="1" id="KW-0472">Membrane</keyword>
<keyword evidence="1" id="KW-0812">Transmembrane</keyword>
<reference evidence="2 3" key="1">
    <citation type="submission" date="2017-11" db="EMBL/GenBank/DDBJ databases">
        <title>Understudied soil microbes with underappreciated capabilities: Untangling the Clostridium saccharolyticum group.</title>
        <authorList>
            <person name="Leschine S."/>
        </authorList>
    </citation>
    <scope>NUCLEOTIDE SEQUENCE [LARGE SCALE GENOMIC DNA]</scope>
    <source>
        <strain evidence="2 3">18A</strain>
    </source>
</reference>
<evidence type="ECO:0000313" key="3">
    <source>
        <dbReference type="Proteomes" id="UP000231092"/>
    </source>
</evidence>
<protein>
    <submittedName>
        <fullName evidence="2">Uncharacterized protein</fullName>
    </submittedName>
</protein>
<dbReference type="AlphaFoldDB" id="A0A2M8Z9P0"/>